<organism evidence="1 2">
    <name type="scientific">Candidatus Roizmanbacteria bacterium RIFCSPHIGHO2_02_FULL_37_24</name>
    <dbReference type="NCBI Taxonomy" id="1802037"/>
    <lineage>
        <taxon>Bacteria</taxon>
        <taxon>Candidatus Roizmaniibacteriota</taxon>
    </lineage>
</organism>
<accession>A0A1F7GVL7</accession>
<evidence type="ECO:0008006" key="3">
    <source>
        <dbReference type="Google" id="ProtNLM"/>
    </source>
</evidence>
<gene>
    <name evidence="1" type="ORF">A3C24_03625</name>
</gene>
<evidence type="ECO:0000313" key="1">
    <source>
        <dbReference type="EMBL" id="OGK22923.1"/>
    </source>
</evidence>
<dbReference type="Proteomes" id="UP000177159">
    <property type="component" value="Unassembled WGS sequence"/>
</dbReference>
<sequence>MIPTMLPILLISRTNKAHEKFIDAFIKKHAIHPSGIVTIEKEKQSVSIEQIRDIQKMLSRNTGQIQLVVIHDFDTAREEAQNAFLKTLEEKNDHTFFILVVFSDTKILPTILSRAHIVRTESEDQGVTMIQKLGLLKKTLSLEESLGLTVHITKENALATVDELMVYLNRALLATQDRKGFSKGFAQAIETKKLILENNTNHEYSLDQLLITLFHLGILPTTIDLPEEKVIS</sequence>
<name>A0A1F7GVL7_9BACT</name>
<comment type="caution">
    <text evidence="1">The sequence shown here is derived from an EMBL/GenBank/DDBJ whole genome shotgun (WGS) entry which is preliminary data.</text>
</comment>
<protein>
    <recommendedName>
        <fullName evidence="3">DNA polymerase III delta N-terminal domain-containing protein</fullName>
    </recommendedName>
</protein>
<reference evidence="1 2" key="1">
    <citation type="journal article" date="2016" name="Nat. Commun.">
        <title>Thousands of microbial genomes shed light on interconnected biogeochemical processes in an aquifer system.</title>
        <authorList>
            <person name="Anantharaman K."/>
            <person name="Brown C.T."/>
            <person name="Hug L.A."/>
            <person name="Sharon I."/>
            <person name="Castelle C.J."/>
            <person name="Probst A.J."/>
            <person name="Thomas B.C."/>
            <person name="Singh A."/>
            <person name="Wilkins M.J."/>
            <person name="Karaoz U."/>
            <person name="Brodie E.L."/>
            <person name="Williams K.H."/>
            <person name="Hubbard S.S."/>
            <person name="Banfield J.F."/>
        </authorList>
    </citation>
    <scope>NUCLEOTIDE SEQUENCE [LARGE SCALE GENOMIC DNA]</scope>
</reference>
<dbReference type="PANTHER" id="PTHR11669">
    <property type="entry name" value="REPLICATION FACTOR C / DNA POLYMERASE III GAMMA-TAU SUBUNIT"/>
    <property type="match status" value="1"/>
</dbReference>
<dbReference type="GO" id="GO:0006261">
    <property type="term" value="P:DNA-templated DNA replication"/>
    <property type="evidence" value="ECO:0007669"/>
    <property type="project" value="TreeGrafter"/>
</dbReference>
<dbReference type="Pfam" id="PF13177">
    <property type="entry name" value="DNA_pol3_delta2"/>
    <property type="match status" value="1"/>
</dbReference>
<dbReference type="AlphaFoldDB" id="A0A1F7GVL7"/>
<dbReference type="Gene3D" id="3.40.50.300">
    <property type="entry name" value="P-loop containing nucleotide triphosphate hydrolases"/>
    <property type="match status" value="1"/>
</dbReference>
<dbReference type="InterPro" id="IPR050238">
    <property type="entry name" value="DNA_Rep/Repair_Clamp_Loader"/>
</dbReference>
<dbReference type="EMBL" id="MFZM01000030">
    <property type="protein sequence ID" value="OGK22923.1"/>
    <property type="molecule type" value="Genomic_DNA"/>
</dbReference>
<evidence type="ECO:0000313" key="2">
    <source>
        <dbReference type="Proteomes" id="UP000177159"/>
    </source>
</evidence>
<proteinExistence type="predicted"/>
<dbReference type="SUPFAM" id="SSF52540">
    <property type="entry name" value="P-loop containing nucleoside triphosphate hydrolases"/>
    <property type="match status" value="1"/>
</dbReference>
<dbReference type="InterPro" id="IPR027417">
    <property type="entry name" value="P-loop_NTPase"/>
</dbReference>
<dbReference type="PANTHER" id="PTHR11669:SF8">
    <property type="entry name" value="DNA POLYMERASE III SUBUNIT DELTA"/>
    <property type="match status" value="1"/>
</dbReference>